<dbReference type="PANTHER" id="PTHR47375">
    <property type="entry name" value="GB|AAF34833.1"/>
    <property type="match status" value="1"/>
</dbReference>
<evidence type="ECO:0000313" key="1">
    <source>
        <dbReference type="EMBL" id="KAD3069118.1"/>
    </source>
</evidence>
<keyword evidence="2" id="KW-1185">Reference proteome</keyword>
<accession>A0A5N6M5V8</accession>
<protein>
    <submittedName>
        <fullName evidence="1">Uncharacterized protein</fullName>
    </submittedName>
</protein>
<organism evidence="1 2">
    <name type="scientific">Mikania micrantha</name>
    <name type="common">bitter vine</name>
    <dbReference type="NCBI Taxonomy" id="192012"/>
    <lineage>
        <taxon>Eukaryota</taxon>
        <taxon>Viridiplantae</taxon>
        <taxon>Streptophyta</taxon>
        <taxon>Embryophyta</taxon>
        <taxon>Tracheophyta</taxon>
        <taxon>Spermatophyta</taxon>
        <taxon>Magnoliopsida</taxon>
        <taxon>eudicotyledons</taxon>
        <taxon>Gunneridae</taxon>
        <taxon>Pentapetalae</taxon>
        <taxon>asterids</taxon>
        <taxon>campanulids</taxon>
        <taxon>Asterales</taxon>
        <taxon>Asteraceae</taxon>
        <taxon>Asteroideae</taxon>
        <taxon>Heliantheae alliance</taxon>
        <taxon>Eupatorieae</taxon>
        <taxon>Mikania</taxon>
    </lineage>
</organism>
<evidence type="ECO:0000313" key="2">
    <source>
        <dbReference type="Proteomes" id="UP000326396"/>
    </source>
</evidence>
<dbReference type="OrthoDB" id="10590414at2759"/>
<dbReference type="AlphaFoldDB" id="A0A5N6M5V8"/>
<dbReference type="Proteomes" id="UP000326396">
    <property type="component" value="Linkage Group LG7"/>
</dbReference>
<name>A0A5N6M5V8_9ASTR</name>
<dbReference type="InterPro" id="IPR044170">
    <property type="entry name" value="RSS3-like"/>
</dbReference>
<dbReference type="EMBL" id="SZYD01000017">
    <property type="protein sequence ID" value="KAD3069118.1"/>
    <property type="molecule type" value="Genomic_DNA"/>
</dbReference>
<reference evidence="1 2" key="1">
    <citation type="submission" date="2019-05" db="EMBL/GenBank/DDBJ databases">
        <title>Mikania micrantha, genome provides insights into the molecular mechanism of rapid growth.</title>
        <authorList>
            <person name="Liu B."/>
        </authorList>
    </citation>
    <scope>NUCLEOTIDE SEQUENCE [LARGE SCALE GENOMIC DNA]</scope>
    <source>
        <strain evidence="1">NLD-2019</strain>
        <tissue evidence="1">Leaf</tissue>
    </source>
</reference>
<sequence length="110" mass="12654">MIRGVFFEILDHRYIYMEEKDKKETGYRRRLRGGNGFKVRDDNGSLMLTWEDGFCRGIVEEMQGILNGPNNLIHGFRLAFDIASVNHPASNSFSDQIFTQPVVIDVMIVV</sequence>
<dbReference type="PANTHER" id="PTHR47375:SF1">
    <property type="entry name" value="GB|AAF34833.1"/>
    <property type="match status" value="1"/>
</dbReference>
<proteinExistence type="predicted"/>
<gene>
    <name evidence="1" type="ORF">E3N88_36998</name>
</gene>
<comment type="caution">
    <text evidence="1">The sequence shown here is derived from an EMBL/GenBank/DDBJ whole genome shotgun (WGS) entry which is preliminary data.</text>
</comment>